<protein>
    <submittedName>
        <fullName evidence="3">Prepilin-type N-terminal cleavage/methylation domain-containing protein</fullName>
    </submittedName>
</protein>
<dbReference type="Gene3D" id="3.30.700.10">
    <property type="entry name" value="Glycoprotein, Type 4 Pilin"/>
    <property type="match status" value="1"/>
</dbReference>
<dbReference type="Proteomes" id="UP000461754">
    <property type="component" value="Unassembled WGS sequence"/>
</dbReference>
<dbReference type="PRINTS" id="PR00813">
    <property type="entry name" value="BCTERIALGSPG"/>
</dbReference>
<dbReference type="RefSeq" id="WP_154576798.1">
    <property type="nucleotide sequence ID" value="NZ_VUMO01000012.1"/>
</dbReference>
<accession>A0A7X2TAS5</accession>
<dbReference type="GO" id="GO:0015628">
    <property type="term" value="P:protein secretion by the type II secretion system"/>
    <property type="evidence" value="ECO:0007669"/>
    <property type="project" value="InterPro"/>
</dbReference>
<dbReference type="Pfam" id="PF07963">
    <property type="entry name" value="N_methyl"/>
    <property type="match status" value="1"/>
</dbReference>
<dbReference type="InterPro" id="IPR045584">
    <property type="entry name" value="Pilin-like"/>
</dbReference>
<gene>
    <name evidence="3" type="ORF">FYJ52_08450</name>
</gene>
<comment type="caution">
    <text evidence="3">The sequence shown here is derived from an EMBL/GenBank/DDBJ whole genome shotgun (WGS) entry which is preliminary data.</text>
</comment>
<proteinExistence type="predicted"/>
<name>A0A7X2TAS5_9FIRM</name>
<feature type="transmembrane region" description="Helical" evidence="2">
    <location>
        <begin position="20"/>
        <end position="40"/>
    </location>
</feature>
<evidence type="ECO:0000256" key="1">
    <source>
        <dbReference type="ARBA" id="ARBA00022481"/>
    </source>
</evidence>
<keyword evidence="2" id="KW-1133">Transmembrane helix</keyword>
<dbReference type="InterPro" id="IPR012902">
    <property type="entry name" value="N_methyl_site"/>
</dbReference>
<organism evidence="3 4">
    <name type="scientific">Pseudoramibacter porci</name>
    <dbReference type="NCBI Taxonomy" id="2606631"/>
    <lineage>
        <taxon>Bacteria</taxon>
        <taxon>Bacillati</taxon>
        <taxon>Bacillota</taxon>
        <taxon>Clostridia</taxon>
        <taxon>Eubacteriales</taxon>
        <taxon>Eubacteriaceae</taxon>
        <taxon>Pseudoramibacter</taxon>
    </lineage>
</organism>
<evidence type="ECO:0000256" key="2">
    <source>
        <dbReference type="SAM" id="Phobius"/>
    </source>
</evidence>
<dbReference type="GO" id="GO:0015627">
    <property type="term" value="C:type II protein secretion system complex"/>
    <property type="evidence" value="ECO:0007669"/>
    <property type="project" value="InterPro"/>
</dbReference>
<dbReference type="EMBL" id="VUMO01000012">
    <property type="protein sequence ID" value="MSS20425.1"/>
    <property type="molecule type" value="Genomic_DNA"/>
</dbReference>
<sequence length="130" mass="14200">MLRPKKMKRTHRNQKGFTLAEMLVVLVIIGILAGIMIVAVPQIMERSRLQVDKANAKQVTSAVTLYEADQGALPTVAAQSGSNAAYNEVVQTLVNNKYLKKEADDDYTAKSKGKVFVYDSAEGLVSIADK</sequence>
<dbReference type="SUPFAM" id="SSF54523">
    <property type="entry name" value="Pili subunits"/>
    <property type="match status" value="1"/>
</dbReference>
<keyword evidence="2" id="KW-0472">Membrane</keyword>
<evidence type="ECO:0000313" key="3">
    <source>
        <dbReference type="EMBL" id="MSS20425.1"/>
    </source>
</evidence>
<keyword evidence="1" id="KW-0488">Methylation</keyword>
<dbReference type="AlphaFoldDB" id="A0A7X2TAS5"/>
<reference evidence="3 4" key="1">
    <citation type="submission" date="2019-08" db="EMBL/GenBank/DDBJ databases">
        <title>In-depth cultivation of the pig gut microbiome towards novel bacterial diversity and tailored functional studies.</title>
        <authorList>
            <person name="Wylensek D."/>
            <person name="Hitch T.C.A."/>
            <person name="Clavel T."/>
        </authorList>
    </citation>
    <scope>NUCLEOTIDE SEQUENCE [LARGE SCALE GENOMIC DNA]</scope>
    <source>
        <strain evidence="3 4">RF-744-FAT-4</strain>
    </source>
</reference>
<dbReference type="InterPro" id="IPR000983">
    <property type="entry name" value="Bac_GSPG_pilin"/>
</dbReference>
<dbReference type="NCBIfam" id="TIGR02532">
    <property type="entry name" value="IV_pilin_GFxxxE"/>
    <property type="match status" value="1"/>
</dbReference>
<keyword evidence="2" id="KW-0812">Transmembrane</keyword>
<dbReference type="PANTHER" id="PTHR30093">
    <property type="entry name" value="GENERAL SECRETION PATHWAY PROTEIN G"/>
    <property type="match status" value="1"/>
</dbReference>
<evidence type="ECO:0000313" key="4">
    <source>
        <dbReference type="Proteomes" id="UP000461754"/>
    </source>
</evidence>
<keyword evidence="4" id="KW-1185">Reference proteome</keyword>